<reference evidence="2" key="1">
    <citation type="journal article" date="2020" name="Cell">
        <title>Large-Scale Comparative Analyses of Tick Genomes Elucidate Their Genetic Diversity and Vector Capacities.</title>
        <authorList>
            <consortium name="Tick Genome and Microbiome Consortium (TIGMIC)"/>
            <person name="Jia N."/>
            <person name="Wang J."/>
            <person name="Shi W."/>
            <person name="Du L."/>
            <person name="Sun Y."/>
            <person name="Zhan W."/>
            <person name="Jiang J.F."/>
            <person name="Wang Q."/>
            <person name="Zhang B."/>
            <person name="Ji P."/>
            <person name="Bell-Sakyi L."/>
            <person name="Cui X.M."/>
            <person name="Yuan T.T."/>
            <person name="Jiang B.G."/>
            <person name="Yang W.F."/>
            <person name="Lam T.T."/>
            <person name="Chang Q.C."/>
            <person name="Ding S.J."/>
            <person name="Wang X.J."/>
            <person name="Zhu J.G."/>
            <person name="Ruan X.D."/>
            <person name="Zhao L."/>
            <person name="Wei J.T."/>
            <person name="Ye R.Z."/>
            <person name="Que T.C."/>
            <person name="Du C.H."/>
            <person name="Zhou Y.H."/>
            <person name="Cheng J.X."/>
            <person name="Dai P.F."/>
            <person name="Guo W.B."/>
            <person name="Han X.H."/>
            <person name="Huang E.J."/>
            <person name="Li L.F."/>
            <person name="Wei W."/>
            <person name="Gao Y.C."/>
            <person name="Liu J.Z."/>
            <person name="Shao H.Z."/>
            <person name="Wang X."/>
            <person name="Wang C.C."/>
            <person name="Yang T.C."/>
            <person name="Huo Q.B."/>
            <person name="Li W."/>
            <person name="Chen H.Y."/>
            <person name="Chen S.E."/>
            <person name="Zhou L.G."/>
            <person name="Ni X.B."/>
            <person name="Tian J.H."/>
            <person name="Sheng Y."/>
            <person name="Liu T."/>
            <person name="Pan Y.S."/>
            <person name="Xia L.Y."/>
            <person name="Li J."/>
            <person name="Zhao F."/>
            <person name="Cao W.C."/>
        </authorList>
    </citation>
    <scope>NUCLEOTIDE SEQUENCE</scope>
    <source>
        <strain evidence="2">Rsan-2018</strain>
    </source>
</reference>
<evidence type="ECO:0000313" key="2">
    <source>
        <dbReference type="EMBL" id="KAH7948200.1"/>
    </source>
</evidence>
<feature type="compositionally biased region" description="Pro residues" evidence="1">
    <location>
        <begin position="93"/>
        <end position="102"/>
    </location>
</feature>
<feature type="region of interest" description="Disordered" evidence="1">
    <location>
        <begin position="83"/>
        <end position="105"/>
    </location>
</feature>
<sequence length="461" mass="50673">MLANAWHNRSACTIRSGNGSEKRGDRRSPRKLFGPWGSGRDAAVRVCAERTHDQPAEDGGSAERSFDYDVDDLDQVESFIWDSSDAPHMGPTRPGPPNPPPAENLIGNDPNLHHQISEIVRQIIAEYSHRNQLPAGIWVGGKHMGPGLQQMAFPPQNPCFPPIGLQIPIIPWKVDNISPRDTANNNNNNNNNNNRNSNNNNNNNNVANSATSNNNNNDKPQPGSLPPLPPYQKPAWRPAVPVFPIPHQPQQPHSHQTHLKNPQSQPAVKTSFSISTSHPVPLPKRDLHTPLLPWRSAAPAPAAAPADQQSTGAQTMPPPIRPPKLAAHLRFAHPPRPSIRGHASRRGQHLLSQKTGVSSLPKNLPADDVYYASQSSKLPRKVVKQGVFQPKRQPQVSQSITVVEQGKNGEWFKVPVEKVATGLGRRNYEVVELHKADDVRKVGPALGNGEESIHYIHIQES</sequence>
<feature type="compositionally biased region" description="Polar residues" evidence="1">
    <location>
        <begin position="10"/>
        <end position="19"/>
    </location>
</feature>
<proteinExistence type="predicted"/>
<organism evidence="2 3">
    <name type="scientific">Rhipicephalus sanguineus</name>
    <name type="common">Brown dog tick</name>
    <name type="synonym">Ixodes sanguineus</name>
    <dbReference type="NCBI Taxonomy" id="34632"/>
    <lineage>
        <taxon>Eukaryota</taxon>
        <taxon>Metazoa</taxon>
        <taxon>Ecdysozoa</taxon>
        <taxon>Arthropoda</taxon>
        <taxon>Chelicerata</taxon>
        <taxon>Arachnida</taxon>
        <taxon>Acari</taxon>
        <taxon>Parasitiformes</taxon>
        <taxon>Ixodida</taxon>
        <taxon>Ixodoidea</taxon>
        <taxon>Ixodidae</taxon>
        <taxon>Rhipicephalinae</taxon>
        <taxon>Rhipicephalus</taxon>
        <taxon>Rhipicephalus</taxon>
    </lineage>
</organism>
<name>A0A9D4PPL1_RHISA</name>
<feature type="compositionally biased region" description="Polar residues" evidence="1">
    <location>
        <begin position="259"/>
        <end position="278"/>
    </location>
</feature>
<dbReference type="VEuPathDB" id="VectorBase:RSAN_046517"/>
<feature type="region of interest" description="Disordered" evidence="1">
    <location>
        <begin position="1"/>
        <end position="38"/>
    </location>
</feature>
<comment type="caution">
    <text evidence="2">The sequence shown here is derived from an EMBL/GenBank/DDBJ whole genome shotgun (WGS) entry which is preliminary data.</text>
</comment>
<feature type="region of interest" description="Disordered" evidence="1">
    <location>
        <begin position="298"/>
        <end position="317"/>
    </location>
</feature>
<dbReference type="Proteomes" id="UP000821837">
    <property type="component" value="Chromosome 6"/>
</dbReference>
<accession>A0A9D4PPL1</accession>
<gene>
    <name evidence="2" type="ORF">HPB52_019280</name>
</gene>
<evidence type="ECO:0000313" key="3">
    <source>
        <dbReference type="Proteomes" id="UP000821837"/>
    </source>
</evidence>
<dbReference type="AlphaFoldDB" id="A0A9D4PPL1"/>
<protein>
    <submittedName>
        <fullName evidence="2">Uncharacterized protein</fullName>
    </submittedName>
</protein>
<dbReference type="PANTHER" id="PTHR16148:SF14">
    <property type="entry name" value="MYND-TYPE DOMAIN-CONTAINING PROTEIN"/>
    <property type="match status" value="1"/>
</dbReference>
<feature type="compositionally biased region" description="Low complexity" evidence="1">
    <location>
        <begin position="183"/>
        <end position="222"/>
    </location>
</feature>
<reference evidence="2" key="2">
    <citation type="submission" date="2021-09" db="EMBL/GenBank/DDBJ databases">
        <authorList>
            <person name="Jia N."/>
            <person name="Wang J."/>
            <person name="Shi W."/>
            <person name="Du L."/>
            <person name="Sun Y."/>
            <person name="Zhan W."/>
            <person name="Jiang J."/>
            <person name="Wang Q."/>
            <person name="Zhang B."/>
            <person name="Ji P."/>
            <person name="Sakyi L.B."/>
            <person name="Cui X."/>
            <person name="Yuan T."/>
            <person name="Jiang B."/>
            <person name="Yang W."/>
            <person name="Lam T.T.-Y."/>
            <person name="Chang Q."/>
            <person name="Ding S."/>
            <person name="Wang X."/>
            <person name="Zhu J."/>
            <person name="Ruan X."/>
            <person name="Zhao L."/>
            <person name="Wei J."/>
            <person name="Que T."/>
            <person name="Du C."/>
            <person name="Cheng J."/>
            <person name="Dai P."/>
            <person name="Han X."/>
            <person name="Huang E."/>
            <person name="Gao Y."/>
            <person name="Liu J."/>
            <person name="Shao H."/>
            <person name="Ye R."/>
            <person name="Li L."/>
            <person name="Wei W."/>
            <person name="Wang X."/>
            <person name="Wang C."/>
            <person name="Huo Q."/>
            <person name="Li W."/>
            <person name="Guo W."/>
            <person name="Chen H."/>
            <person name="Chen S."/>
            <person name="Zhou L."/>
            <person name="Zhou L."/>
            <person name="Ni X."/>
            <person name="Tian J."/>
            <person name="Zhou Y."/>
            <person name="Sheng Y."/>
            <person name="Liu T."/>
            <person name="Pan Y."/>
            <person name="Xia L."/>
            <person name="Li J."/>
            <person name="Zhao F."/>
            <person name="Cao W."/>
        </authorList>
    </citation>
    <scope>NUCLEOTIDE SEQUENCE</scope>
    <source>
        <strain evidence="2">Rsan-2018</strain>
        <tissue evidence="2">Larvae</tissue>
    </source>
</reference>
<evidence type="ECO:0000256" key="1">
    <source>
        <dbReference type="SAM" id="MobiDB-lite"/>
    </source>
</evidence>
<feature type="region of interest" description="Disordered" evidence="1">
    <location>
        <begin position="178"/>
        <end position="289"/>
    </location>
</feature>
<keyword evidence="3" id="KW-1185">Reference proteome</keyword>
<feature type="compositionally biased region" description="Pro residues" evidence="1">
    <location>
        <begin position="223"/>
        <end position="232"/>
    </location>
</feature>
<dbReference type="PANTHER" id="PTHR16148">
    <property type="entry name" value="NF-KAPPA-B-REPRESSING FACTOR-RELATED"/>
    <property type="match status" value="1"/>
</dbReference>
<dbReference type="EMBL" id="JABSTV010001252">
    <property type="protein sequence ID" value="KAH7948200.1"/>
    <property type="molecule type" value="Genomic_DNA"/>
</dbReference>